<organism evidence="12">
    <name type="scientific">Ensete ventricosum</name>
    <name type="common">Abyssinian banana</name>
    <name type="synonym">Musa ensete</name>
    <dbReference type="NCBI Taxonomy" id="4639"/>
    <lineage>
        <taxon>Eukaryota</taxon>
        <taxon>Viridiplantae</taxon>
        <taxon>Streptophyta</taxon>
        <taxon>Embryophyta</taxon>
        <taxon>Tracheophyta</taxon>
        <taxon>Spermatophyta</taxon>
        <taxon>Magnoliopsida</taxon>
        <taxon>Liliopsida</taxon>
        <taxon>Zingiberales</taxon>
        <taxon>Musaceae</taxon>
        <taxon>Ensete</taxon>
    </lineage>
</organism>
<dbReference type="SMART" id="SM00355">
    <property type="entry name" value="ZnF_C2H2"/>
    <property type="match status" value="2"/>
</dbReference>
<dbReference type="PROSITE" id="PS50157">
    <property type="entry name" value="ZINC_FINGER_C2H2_2"/>
    <property type="match status" value="2"/>
</dbReference>
<protein>
    <recommendedName>
        <fullName evidence="11">C2H2-type domain-containing protein</fullName>
    </recommendedName>
</protein>
<dbReference type="Proteomes" id="UP000290560">
    <property type="component" value="Unassembled WGS sequence"/>
</dbReference>
<dbReference type="Gene3D" id="3.30.160.60">
    <property type="entry name" value="Classic Zinc Finger"/>
    <property type="match status" value="1"/>
</dbReference>
<dbReference type="SUPFAM" id="SSF57667">
    <property type="entry name" value="beta-beta-alpha zinc fingers"/>
    <property type="match status" value="1"/>
</dbReference>
<feature type="compositionally biased region" description="Basic residues" evidence="10">
    <location>
        <begin position="41"/>
        <end position="54"/>
    </location>
</feature>
<evidence type="ECO:0000256" key="4">
    <source>
        <dbReference type="ARBA" id="ARBA00022771"/>
    </source>
</evidence>
<keyword evidence="5" id="KW-0862">Zinc</keyword>
<evidence type="ECO:0000313" key="12">
    <source>
        <dbReference type="EMBL" id="RZR74143.1"/>
    </source>
</evidence>
<keyword evidence="3" id="KW-0677">Repeat</keyword>
<dbReference type="PANTHER" id="PTHR26374:SF466">
    <property type="entry name" value="OS09G0122000 PROTEIN"/>
    <property type="match status" value="1"/>
</dbReference>
<comment type="subcellular location">
    <subcellularLocation>
        <location evidence="1">Nucleus</location>
    </subcellularLocation>
</comment>
<evidence type="ECO:0000256" key="9">
    <source>
        <dbReference type="PROSITE-ProRule" id="PRU00042"/>
    </source>
</evidence>
<reference evidence="12" key="1">
    <citation type="journal article" date="2018" name="Data Brief">
        <title>Genome sequence data from 17 accessions of Ensete ventricosum, a staple food crop for millions in Ethiopia.</title>
        <authorList>
            <person name="Yemataw Z."/>
            <person name="Muzemil S."/>
            <person name="Ambachew D."/>
            <person name="Tripathi L."/>
            <person name="Tesfaye K."/>
            <person name="Chala A."/>
            <person name="Farbos A."/>
            <person name="O'Neill P."/>
            <person name="Moore K."/>
            <person name="Grant M."/>
            <person name="Studholme D.J."/>
        </authorList>
    </citation>
    <scope>NUCLEOTIDE SEQUENCE [LARGE SCALE GENOMIC DNA]</scope>
    <source>
        <tissue evidence="12">Leaf</tissue>
    </source>
</reference>
<evidence type="ECO:0000256" key="6">
    <source>
        <dbReference type="ARBA" id="ARBA00023015"/>
    </source>
</evidence>
<keyword evidence="8" id="KW-0539">Nucleus</keyword>
<dbReference type="GO" id="GO:0008270">
    <property type="term" value="F:zinc ion binding"/>
    <property type="evidence" value="ECO:0007669"/>
    <property type="project" value="UniProtKB-KW"/>
</dbReference>
<dbReference type="EMBL" id="KV876128">
    <property type="protein sequence ID" value="RZR74143.1"/>
    <property type="molecule type" value="Genomic_DNA"/>
</dbReference>
<feature type="domain" description="C2H2-type" evidence="11">
    <location>
        <begin position="207"/>
        <end position="229"/>
    </location>
</feature>
<evidence type="ECO:0000259" key="11">
    <source>
        <dbReference type="PROSITE" id="PS50157"/>
    </source>
</evidence>
<proteinExistence type="predicted"/>
<dbReference type="AlphaFoldDB" id="A0A445MIV8"/>
<sequence>MNTEVVVQRKEMEAAEEASGIDVGECGSCNGEFLQPAVVAKGKRTKRQRSHPRHTVLADSSSTSSSEPSESITEEDEDMANCLILLAQGRARLTDPGPGPEALPGEKAADGDAGGVAEKPSSRRPPEAATITGCAYECKTCSRWFPSFQALGGHRASHKKPKLNAATTIAIEERKESIHDHMLQTSTNPSSNPVLGVEQSNTKTKTHECSICGSEFSSGQALGGHMRRHRPPVAAIPESQDIKKERFLLPLDLNLPAPINDDAQIPPPPASPFAPGRPLVFAASASALVDCRY</sequence>
<evidence type="ECO:0000256" key="1">
    <source>
        <dbReference type="ARBA" id="ARBA00004123"/>
    </source>
</evidence>
<dbReference type="Pfam" id="PF13912">
    <property type="entry name" value="zf-C2H2_6"/>
    <property type="match status" value="2"/>
</dbReference>
<dbReference type="InterPro" id="IPR036236">
    <property type="entry name" value="Znf_C2H2_sf"/>
</dbReference>
<evidence type="ECO:0000256" key="2">
    <source>
        <dbReference type="ARBA" id="ARBA00022723"/>
    </source>
</evidence>
<evidence type="ECO:0000256" key="5">
    <source>
        <dbReference type="ARBA" id="ARBA00022833"/>
    </source>
</evidence>
<keyword evidence="2" id="KW-0479">Metal-binding</keyword>
<evidence type="ECO:0000256" key="10">
    <source>
        <dbReference type="SAM" id="MobiDB-lite"/>
    </source>
</evidence>
<keyword evidence="4 9" id="KW-0863">Zinc-finger</keyword>
<dbReference type="PROSITE" id="PS00028">
    <property type="entry name" value="ZINC_FINGER_C2H2_1"/>
    <property type="match status" value="2"/>
</dbReference>
<feature type="region of interest" description="Disordered" evidence="10">
    <location>
        <begin position="40"/>
        <end position="78"/>
    </location>
</feature>
<keyword evidence="7" id="KW-0804">Transcription</keyword>
<name>A0A445MIV8_ENSVE</name>
<dbReference type="GO" id="GO:0005634">
    <property type="term" value="C:nucleus"/>
    <property type="evidence" value="ECO:0007669"/>
    <property type="project" value="UniProtKB-SubCell"/>
</dbReference>
<dbReference type="PANTHER" id="PTHR26374">
    <property type="entry name" value="ZINC FINGER PROTEIN ZAT5"/>
    <property type="match status" value="1"/>
</dbReference>
<gene>
    <name evidence="12" type="ORF">BHM03_00032443</name>
</gene>
<feature type="region of interest" description="Disordered" evidence="10">
    <location>
        <begin position="93"/>
        <end position="127"/>
    </location>
</feature>
<evidence type="ECO:0000256" key="3">
    <source>
        <dbReference type="ARBA" id="ARBA00022737"/>
    </source>
</evidence>
<keyword evidence="6" id="KW-0805">Transcription regulation</keyword>
<evidence type="ECO:0000256" key="8">
    <source>
        <dbReference type="ARBA" id="ARBA00023242"/>
    </source>
</evidence>
<dbReference type="InterPro" id="IPR013087">
    <property type="entry name" value="Znf_C2H2_type"/>
</dbReference>
<feature type="compositionally biased region" description="Low complexity" evidence="10">
    <location>
        <begin position="59"/>
        <end position="71"/>
    </location>
</feature>
<accession>A0A445MIV8</accession>
<feature type="domain" description="C2H2-type" evidence="11">
    <location>
        <begin position="136"/>
        <end position="163"/>
    </location>
</feature>
<evidence type="ECO:0000256" key="7">
    <source>
        <dbReference type="ARBA" id="ARBA00023163"/>
    </source>
</evidence>